<dbReference type="RefSeq" id="WP_237260946.1">
    <property type="nucleotide sequence ID" value="NZ_AP024202.1"/>
</dbReference>
<evidence type="ECO:0000313" key="2">
    <source>
        <dbReference type="Proteomes" id="UP001054820"/>
    </source>
</evidence>
<organism evidence="1 2">
    <name type="scientific">Thiomicrorhabdus immobilis</name>
    <dbReference type="NCBI Taxonomy" id="2791037"/>
    <lineage>
        <taxon>Bacteria</taxon>
        <taxon>Pseudomonadati</taxon>
        <taxon>Pseudomonadota</taxon>
        <taxon>Gammaproteobacteria</taxon>
        <taxon>Thiotrichales</taxon>
        <taxon>Piscirickettsiaceae</taxon>
        <taxon>Thiomicrorhabdus</taxon>
    </lineage>
</organism>
<dbReference type="EMBL" id="AP024202">
    <property type="protein sequence ID" value="BCN93660.1"/>
    <property type="molecule type" value="Genomic_DNA"/>
</dbReference>
<gene>
    <name evidence="1" type="ORF">THMIRHAM_14450</name>
</gene>
<dbReference type="Proteomes" id="UP001054820">
    <property type="component" value="Chromosome"/>
</dbReference>
<keyword evidence="2" id="KW-1185">Reference proteome</keyword>
<proteinExistence type="predicted"/>
<protein>
    <submittedName>
        <fullName evidence="1">Uncharacterized protein</fullName>
    </submittedName>
</protein>
<name>A0ABN6D0K6_9GAMM</name>
<accession>A0ABN6D0K6</accession>
<sequence>MGSLLQFELFEQKDVVVKQPKGAGVNEVKQATPHSAGNLYRFREKEIDMMPGQWAEVGDPTPYELRLTIQTCKRLWYENKAALQCIDCDREKTLHNIKRLEKLYIHLMDYLSGD</sequence>
<reference evidence="1" key="1">
    <citation type="journal article" date="2022" name="Arch. Microbiol.">
        <title>Thiomicrorhabdus immobilis sp. nov., a mesophilic sulfur-oxidizing bacterium isolated from sediment of a brackish lake in northern Japan.</title>
        <authorList>
            <person name="Kojima H."/>
            <person name="Mochizuki J."/>
            <person name="Kanda M."/>
            <person name="Watanabe T."/>
            <person name="Fukui M."/>
        </authorList>
    </citation>
    <scope>NUCLEOTIDE SEQUENCE</scope>
    <source>
        <strain evidence="1">Am19</strain>
    </source>
</reference>
<evidence type="ECO:0000313" key="1">
    <source>
        <dbReference type="EMBL" id="BCN93660.1"/>
    </source>
</evidence>